<dbReference type="RefSeq" id="WP_235131983.1">
    <property type="nucleotide sequence ID" value="NZ_JACSGT010000002.1"/>
</dbReference>
<evidence type="ECO:0000256" key="2">
    <source>
        <dbReference type="ARBA" id="ARBA00022679"/>
    </source>
</evidence>
<dbReference type="EMBL" id="JACSGT010000002">
    <property type="protein sequence ID" value="MCF2220537.1"/>
    <property type="molecule type" value="Genomic_DNA"/>
</dbReference>
<reference evidence="3" key="1">
    <citation type="submission" date="2021-08" db="EMBL/GenBank/DDBJ databases">
        <title>Complete genome sequence of Chryseobacterium sp strain PS-8.</title>
        <authorList>
            <person name="Das S.K."/>
        </authorList>
    </citation>
    <scope>NUCLEOTIDE SEQUENCE</scope>
    <source>
        <strain evidence="3">PS-8</strain>
    </source>
</reference>
<gene>
    <name evidence="3" type="ORF">H9Q08_14710</name>
</gene>
<dbReference type="SUPFAM" id="SSF53756">
    <property type="entry name" value="UDP-Glycosyltransferase/glycogen phosphorylase"/>
    <property type="match status" value="1"/>
</dbReference>
<evidence type="ECO:0000313" key="3">
    <source>
        <dbReference type="EMBL" id="MCF2220537.1"/>
    </source>
</evidence>
<dbReference type="PANTHER" id="PTHR12526:SF629">
    <property type="entry name" value="TEICHURONIC ACID BIOSYNTHESIS GLYCOSYLTRANSFERASE TUAH-RELATED"/>
    <property type="match status" value="1"/>
</dbReference>
<keyword evidence="2 3" id="KW-0808">Transferase</keyword>
<sequence>MQKILFLTTVHRYDDDRIFHHQAKTLRDAGNVVKICSLSSEFKGNVDGVEIESFSILGKSRDEKIKTFERICNAFQPDCIICSEPLAVIAAGKVKKQKKISIVYDITEWYPSMRMVENFSFPLNVIHALKFFLFQLYAGFVSTHFIFGENTKKFPLAYFFPFKKLITLPYYPDDSYIHQNIKKLEENKICLCYTGQFSEEKGIGNFFAAVDCLRKKKPELKISILLIGASRKKKDEQYFSDQLNKYQFSHITIEKSASFNAFSKAYSEADICFDLRTMNYENHHCLPIKIFYYMASGKPVIYTDLKAIRQHLDISKVGFLVNPKDSEGIANNILTYIQNPELYSLHAKNARWIYEKKYNWDIIKNSFLNFINNPTK</sequence>
<dbReference type="EC" id="2.4.-.-" evidence="3"/>
<keyword evidence="1 3" id="KW-0328">Glycosyltransferase</keyword>
<accession>A0ABS9C8M7</accession>
<name>A0ABS9C8M7_9FLAO</name>
<protein>
    <submittedName>
        <fullName evidence="3">Glycosyltransferase</fullName>
        <ecNumber evidence="3">2.4.-.-</ecNumber>
    </submittedName>
</protein>
<evidence type="ECO:0000256" key="1">
    <source>
        <dbReference type="ARBA" id="ARBA00022676"/>
    </source>
</evidence>
<keyword evidence="4" id="KW-1185">Reference proteome</keyword>
<dbReference type="PANTHER" id="PTHR12526">
    <property type="entry name" value="GLYCOSYLTRANSFERASE"/>
    <property type="match status" value="1"/>
</dbReference>
<dbReference type="Proteomes" id="UP001430374">
    <property type="component" value="Unassembled WGS sequence"/>
</dbReference>
<dbReference type="Pfam" id="PF13692">
    <property type="entry name" value="Glyco_trans_1_4"/>
    <property type="match status" value="1"/>
</dbReference>
<dbReference type="Gene3D" id="3.40.50.2000">
    <property type="entry name" value="Glycogen Phosphorylase B"/>
    <property type="match status" value="2"/>
</dbReference>
<dbReference type="GO" id="GO:0016757">
    <property type="term" value="F:glycosyltransferase activity"/>
    <property type="evidence" value="ECO:0007669"/>
    <property type="project" value="UniProtKB-KW"/>
</dbReference>
<organism evidence="3 4">
    <name type="scientific">Chryseobacterium indicum</name>
    <dbReference type="NCBI Taxonomy" id="2766954"/>
    <lineage>
        <taxon>Bacteria</taxon>
        <taxon>Pseudomonadati</taxon>
        <taxon>Bacteroidota</taxon>
        <taxon>Flavobacteriia</taxon>
        <taxon>Flavobacteriales</taxon>
        <taxon>Weeksellaceae</taxon>
        <taxon>Chryseobacterium group</taxon>
        <taxon>Chryseobacterium</taxon>
    </lineage>
</organism>
<proteinExistence type="predicted"/>
<comment type="caution">
    <text evidence="3">The sequence shown here is derived from an EMBL/GenBank/DDBJ whole genome shotgun (WGS) entry which is preliminary data.</text>
</comment>
<evidence type="ECO:0000313" key="4">
    <source>
        <dbReference type="Proteomes" id="UP001430374"/>
    </source>
</evidence>